<dbReference type="Pfam" id="PF07992">
    <property type="entry name" value="Pyr_redox_2"/>
    <property type="match status" value="1"/>
</dbReference>
<name>H1KXY7_9EURY</name>
<dbReference type="RefSeq" id="WP_007044102.1">
    <property type="nucleotide sequence ID" value="NZ_AGJL01000012.1"/>
</dbReference>
<comment type="caution">
    <text evidence="3">The sequence shown here is derived from an EMBL/GenBank/DDBJ whole genome shotgun (WGS) entry which is preliminary data.</text>
</comment>
<dbReference type="GO" id="GO:0004148">
    <property type="term" value="F:dihydrolipoyl dehydrogenase (NADH) activity"/>
    <property type="evidence" value="ECO:0007669"/>
    <property type="project" value="TreeGrafter"/>
</dbReference>
<dbReference type="PRINTS" id="PR00411">
    <property type="entry name" value="PNDRDTASEI"/>
</dbReference>
<keyword evidence="1" id="KW-0175">Coiled coil</keyword>
<feature type="domain" description="FAD/NAD(P)-binding" evidence="2">
    <location>
        <begin position="3"/>
        <end position="204"/>
    </location>
</feature>
<feature type="coiled-coil region" evidence="1">
    <location>
        <begin position="54"/>
        <end position="97"/>
    </location>
</feature>
<dbReference type="InterPro" id="IPR050151">
    <property type="entry name" value="Class-I_Pyr_Nuc-Dis_Oxidored"/>
</dbReference>
<dbReference type="GO" id="GO:0006103">
    <property type="term" value="P:2-oxoglutarate metabolic process"/>
    <property type="evidence" value="ECO:0007669"/>
    <property type="project" value="TreeGrafter"/>
</dbReference>
<evidence type="ECO:0000256" key="1">
    <source>
        <dbReference type="SAM" id="Coils"/>
    </source>
</evidence>
<dbReference type="Proteomes" id="UP000003706">
    <property type="component" value="Unassembled WGS sequence"/>
</dbReference>
<dbReference type="EMBL" id="AGJL01000012">
    <property type="protein sequence ID" value="EHP87771.1"/>
    <property type="molecule type" value="Genomic_DNA"/>
</dbReference>
<dbReference type="Gene3D" id="3.50.50.60">
    <property type="entry name" value="FAD/NAD(P)-binding domain"/>
    <property type="match status" value="1"/>
</dbReference>
<sequence length="390" mass="44343">MVYKIAVVGGGPSGRISSMELAKKGFDVELYEKDKIGGTCLNYGCTYITGLREMADIIENLNVLKNEKIKLEDIISFKELQKKISKIQDKIRDKLKRETEDAGVSIKNEEFKEEYEKDYDYVVYATGRKISNPYDEGFLTYKDIPLLKELPERVLIVGGSVVAAEYAPIFSTFGSEVVVYARSKFLKMINDEDIRDYIYKKIVNFKIVEGNEKLGNKLINDDFDAKIIAIGGRTRFQTDEYLRVIGKENVYACGDCVKGGLTPIARMEGRVVANNIFNEINNKNLIKPNYNLIPYVIRMSLNIAVVGEITKRHETLPNPTGKENYFKVLNKNVGMTRIYYESGRVVGAITISPISEVVPYFTQYIKGIDVYDDFREIHPSTDAFYKMILG</sequence>
<gene>
    <name evidence="3" type="ORF">MetfoDRAFT_0660</name>
</gene>
<dbReference type="OrthoDB" id="27922at2157"/>
<dbReference type="GO" id="GO:0050660">
    <property type="term" value="F:flavin adenine dinucleotide binding"/>
    <property type="evidence" value="ECO:0007669"/>
    <property type="project" value="TreeGrafter"/>
</dbReference>
<proteinExistence type="predicted"/>
<dbReference type="InterPro" id="IPR023753">
    <property type="entry name" value="FAD/NAD-binding_dom"/>
</dbReference>
<keyword evidence="4" id="KW-1185">Reference proteome</keyword>
<evidence type="ECO:0000259" key="2">
    <source>
        <dbReference type="Pfam" id="PF07992"/>
    </source>
</evidence>
<dbReference type="PANTHER" id="PTHR22912:SF151">
    <property type="entry name" value="DIHYDROLIPOYL DEHYDROGENASE, MITOCHONDRIAL"/>
    <property type="match status" value="1"/>
</dbReference>
<evidence type="ECO:0000313" key="3">
    <source>
        <dbReference type="EMBL" id="EHP87771.1"/>
    </source>
</evidence>
<dbReference type="PRINTS" id="PR00368">
    <property type="entry name" value="FADPNR"/>
</dbReference>
<dbReference type="PATRIC" id="fig|647171.4.peg.652"/>
<protein>
    <submittedName>
        <fullName evidence="3">FAD-dependent pyridine nucleotide-disulfide oxidoreductase</fullName>
    </submittedName>
</protein>
<organism evidence="3 4">
    <name type="scientific">Methanotorris formicicus Mc-S-70</name>
    <dbReference type="NCBI Taxonomy" id="647171"/>
    <lineage>
        <taxon>Archaea</taxon>
        <taxon>Methanobacteriati</taxon>
        <taxon>Methanobacteriota</taxon>
        <taxon>Methanomada group</taxon>
        <taxon>Methanococci</taxon>
        <taxon>Methanococcales</taxon>
        <taxon>Methanocaldococcaceae</taxon>
        <taxon>Methanotorris</taxon>
    </lineage>
</organism>
<dbReference type="STRING" id="647171.MetfoDRAFT_0660"/>
<dbReference type="PANTHER" id="PTHR22912">
    <property type="entry name" value="DISULFIDE OXIDOREDUCTASE"/>
    <property type="match status" value="1"/>
</dbReference>
<accession>H1KXY7</accession>
<reference evidence="3 4" key="1">
    <citation type="submission" date="2011-09" db="EMBL/GenBank/DDBJ databases">
        <title>The draft genome of Methanotorris formicicus Mc-S-70.</title>
        <authorList>
            <consortium name="US DOE Joint Genome Institute (JGI-PGF)"/>
            <person name="Lucas S."/>
            <person name="Han J."/>
            <person name="Lapidus A."/>
            <person name="Cheng J.-F."/>
            <person name="Goodwin L."/>
            <person name="Pitluck S."/>
            <person name="Peters L."/>
            <person name="Land M.L."/>
            <person name="Hauser L."/>
            <person name="Sieprawska-Lupa M."/>
            <person name="Takai K."/>
            <person name="Miyazaki J."/>
            <person name="Whitman W."/>
            <person name="Woyke T.J."/>
        </authorList>
    </citation>
    <scope>NUCLEOTIDE SEQUENCE [LARGE SCALE GENOMIC DNA]</scope>
    <source>
        <strain evidence="3 4">Mc-S-70</strain>
    </source>
</reference>
<dbReference type="AlphaFoldDB" id="H1KXY7"/>
<evidence type="ECO:0000313" key="4">
    <source>
        <dbReference type="Proteomes" id="UP000003706"/>
    </source>
</evidence>
<dbReference type="SUPFAM" id="SSF51905">
    <property type="entry name" value="FAD/NAD(P)-binding domain"/>
    <property type="match status" value="1"/>
</dbReference>
<dbReference type="InterPro" id="IPR036188">
    <property type="entry name" value="FAD/NAD-bd_sf"/>
</dbReference>